<gene>
    <name evidence="2" type="ordered locus">PA14_59400</name>
</gene>
<feature type="region of interest" description="Disordered" evidence="1">
    <location>
        <begin position="150"/>
        <end position="179"/>
    </location>
</feature>
<dbReference type="Pfam" id="PF12101">
    <property type="entry name" value="DUF3577"/>
    <property type="match status" value="1"/>
</dbReference>
<proteinExistence type="predicted"/>
<dbReference type="Proteomes" id="UP000000653">
    <property type="component" value="Chromosome"/>
</dbReference>
<organism evidence="2 3">
    <name type="scientific">Pseudomonas aeruginosa (strain UCBPP-PA14)</name>
    <dbReference type="NCBI Taxonomy" id="208963"/>
    <lineage>
        <taxon>Bacteria</taxon>
        <taxon>Pseudomonadati</taxon>
        <taxon>Pseudomonadota</taxon>
        <taxon>Gammaproteobacteria</taxon>
        <taxon>Pseudomonadales</taxon>
        <taxon>Pseudomonadaceae</taxon>
        <taxon>Pseudomonas</taxon>
    </lineage>
</organism>
<dbReference type="EMBL" id="CP000438">
    <property type="protein sequence ID" value="ABJ13854.1"/>
    <property type="molecule type" value="Genomic_DNA"/>
</dbReference>
<accession>A0A0H2ZG27</accession>
<dbReference type="InterPro" id="IPR021960">
    <property type="entry name" value="DUF3577"/>
</dbReference>
<sequence>MTGKVFLRFRLRNWRIIMSNNTQAQEAKYFDLHTTGIGYLNRIREVPIRRGEPFLAVTVAALHGAADSVEYSYIDCKVVGAQAEKLVRRCKEAVEAKKKVLISFRIGDIWADPFIHQKGEKQGKPDASLKGRLLFISWIKVDGTTVYDAKEEAEKAQQGKGEPQGEPAAPAEHAEQAAA</sequence>
<reference evidence="2 3" key="1">
    <citation type="journal article" date="2006" name="Genome Biol.">
        <title>Genomic analysis reveals that Pseudomonas aeruginosa virulence is combinatorial.</title>
        <authorList>
            <person name="Lee D.G."/>
            <person name="Urbach J.M."/>
            <person name="Wu G."/>
            <person name="Liberati N.T."/>
            <person name="Feinbaum R.L."/>
            <person name="Miyata S."/>
            <person name="Diggins L.T."/>
            <person name="He J."/>
            <person name="Saucier M."/>
            <person name="Deziel E."/>
            <person name="Friedman L."/>
            <person name="Li L."/>
            <person name="Grills G."/>
            <person name="Montgomery K."/>
            <person name="Kucherlapati R."/>
            <person name="Rahme L.G."/>
            <person name="Ausubel F.M."/>
        </authorList>
    </citation>
    <scope>NUCLEOTIDE SEQUENCE [LARGE SCALE GENOMIC DNA]</scope>
    <source>
        <strain evidence="2 3">UCBPP-PA14</strain>
    </source>
</reference>
<dbReference type="NCBIfam" id="NF040584">
    <property type="entry name" value="STY4534_fam"/>
    <property type="match status" value="1"/>
</dbReference>
<evidence type="ECO:0008006" key="4">
    <source>
        <dbReference type="Google" id="ProtNLM"/>
    </source>
</evidence>
<evidence type="ECO:0000313" key="3">
    <source>
        <dbReference type="Proteomes" id="UP000000653"/>
    </source>
</evidence>
<evidence type="ECO:0000313" key="2">
    <source>
        <dbReference type="EMBL" id="ABJ13854.1"/>
    </source>
</evidence>
<dbReference type="HOGENOM" id="CLU_056377_1_0_6"/>
<dbReference type="AlphaFoldDB" id="A0A0H2ZG27"/>
<protein>
    <recommendedName>
        <fullName evidence="4">DUF3577 domain-containing protein</fullName>
    </recommendedName>
</protein>
<name>A0A0H2ZG27_PSEAB</name>
<evidence type="ECO:0000256" key="1">
    <source>
        <dbReference type="SAM" id="MobiDB-lite"/>
    </source>
</evidence>
<dbReference type="KEGG" id="pau:PA14_59400"/>